<dbReference type="AlphaFoldDB" id="A0A811JSV8"/>
<feature type="region of interest" description="Disordered" evidence="1">
    <location>
        <begin position="478"/>
        <end position="571"/>
    </location>
</feature>
<feature type="region of interest" description="Disordered" evidence="1">
    <location>
        <begin position="383"/>
        <end position="436"/>
    </location>
</feature>
<evidence type="ECO:0000256" key="1">
    <source>
        <dbReference type="SAM" id="MobiDB-lite"/>
    </source>
</evidence>
<dbReference type="EMBL" id="CAJFCW020000001">
    <property type="protein sequence ID" value="CAG9081336.1"/>
    <property type="molecule type" value="Genomic_DNA"/>
</dbReference>
<dbReference type="SUPFAM" id="SSF46934">
    <property type="entry name" value="UBA-like"/>
    <property type="match status" value="1"/>
</dbReference>
<proteinExistence type="predicted"/>
<protein>
    <recommendedName>
        <fullName evidence="4">UBA domain-containing protein</fullName>
    </recommendedName>
</protein>
<feature type="compositionally biased region" description="Polar residues" evidence="1">
    <location>
        <begin position="526"/>
        <end position="549"/>
    </location>
</feature>
<feature type="compositionally biased region" description="Low complexity" evidence="1">
    <location>
        <begin position="154"/>
        <end position="165"/>
    </location>
</feature>
<dbReference type="InterPro" id="IPR009060">
    <property type="entry name" value="UBA-like_sf"/>
</dbReference>
<feature type="compositionally biased region" description="Low complexity" evidence="1">
    <location>
        <begin position="397"/>
        <end position="430"/>
    </location>
</feature>
<feature type="region of interest" description="Disordered" evidence="1">
    <location>
        <begin position="53"/>
        <end position="283"/>
    </location>
</feature>
<reference evidence="2" key="1">
    <citation type="submission" date="2020-09" db="EMBL/GenBank/DDBJ databases">
        <authorList>
            <person name="Kikuchi T."/>
        </authorList>
    </citation>
    <scope>NUCLEOTIDE SEQUENCE</scope>
    <source>
        <strain evidence="2">SH1</strain>
    </source>
</reference>
<evidence type="ECO:0008006" key="4">
    <source>
        <dbReference type="Google" id="ProtNLM"/>
    </source>
</evidence>
<feature type="region of interest" description="Disordered" evidence="1">
    <location>
        <begin position="307"/>
        <end position="333"/>
    </location>
</feature>
<gene>
    <name evidence="2" type="ORF">BOKJ2_LOCUS1013</name>
</gene>
<dbReference type="Proteomes" id="UP000783686">
    <property type="component" value="Unassembled WGS sequence"/>
</dbReference>
<accession>A0A811JSV8</accession>
<feature type="region of interest" description="Disordered" evidence="1">
    <location>
        <begin position="595"/>
        <end position="676"/>
    </location>
</feature>
<feature type="compositionally biased region" description="Basic and acidic residues" evidence="1">
    <location>
        <begin position="124"/>
        <end position="153"/>
    </location>
</feature>
<feature type="compositionally biased region" description="Polar residues" evidence="1">
    <location>
        <begin position="643"/>
        <end position="676"/>
    </location>
</feature>
<organism evidence="2 3">
    <name type="scientific">Bursaphelenchus okinawaensis</name>
    <dbReference type="NCBI Taxonomy" id="465554"/>
    <lineage>
        <taxon>Eukaryota</taxon>
        <taxon>Metazoa</taxon>
        <taxon>Ecdysozoa</taxon>
        <taxon>Nematoda</taxon>
        <taxon>Chromadorea</taxon>
        <taxon>Rhabditida</taxon>
        <taxon>Tylenchina</taxon>
        <taxon>Tylenchomorpha</taxon>
        <taxon>Aphelenchoidea</taxon>
        <taxon>Aphelenchoididae</taxon>
        <taxon>Bursaphelenchus</taxon>
    </lineage>
</organism>
<comment type="caution">
    <text evidence="2">The sequence shown here is derived from an EMBL/GenBank/DDBJ whole genome shotgun (WGS) entry which is preliminary data.</text>
</comment>
<keyword evidence="3" id="KW-1185">Reference proteome</keyword>
<dbReference type="Gene3D" id="1.10.8.10">
    <property type="entry name" value="DNA helicase RuvA subunit, C-terminal domain"/>
    <property type="match status" value="1"/>
</dbReference>
<evidence type="ECO:0000313" key="2">
    <source>
        <dbReference type="EMBL" id="CAD5206329.1"/>
    </source>
</evidence>
<dbReference type="OrthoDB" id="5918007at2759"/>
<sequence length="676" mass="74569">MSRNTKVSGRSAHHSETVIDRIVEATKCTVEQAEIALYDSNNDVQEAVNKILESSNLDTWVQQRSKKDKKKAEEEKKLQIRNGQFKRGPRPQNGNSDAPKPTKFSREIAKGVENKPFAQRKPRLQGDRSFKSKKDDNDDSWKVGPRVFERTDAEPASQPVPEVVQQPPPSQPACAAGPMSFAAVAARGNKKETPKVVEQQKPIDVEEYRTPSPAAEPEPVQSPAKSITAESLKSPAKPQKPFSPNPPTPVSQDSVKESLTDQLKNDLGLGSSHGSKDAVTPKYECASEVPQADVVFDFAGNDLARENSNVDIQRQPEPVAKTQEPAVPASLGDCAAHRVAQNIINQYNHSPAQTRQPQQSNASRVSNLSFSETSTMNYPQTQDVRANGAQPSPVKPQTTQSQSGSSLTQSNIPASQTSQSNQSHQQQQQQYMPPVPQIPYPNFGYMGMYNPYQYTPLGQMDFNPLGLMPALTVTSAGPMPAVQSHHQQNQQQPGHQRSDYYSDVKYPLNTNSQNNGNGSQAQNTSLNQSQQRQPMLDNNSQSMNANSQLGPPPGFAPAVNNLSGSQFVPQQNPLNNMFTQFQVPFPQMQYSYMINHQKMPPPPVFQQQSVDDQDSRLNQQQKAYNQPEKYGQSNGNKDRPVGQPTQSQLSSYVPGSYNGANQLLGNKKSNYHAWNS</sequence>
<feature type="compositionally biased region" description="Low complexity" evidence="1">
    <location>
        <begin position="483"/>
        <end position="495"/>
    </location>
</feature>
<feature type="compositionally biased region" description="Polar residues" evidence="1">
    <location>
        <begin position="560"/>
        <end position="571"/>
    </location>
</feature>
<feature type="compositionally biased region" description="Low complexity" evidence="1">
    <location>
        <begin position="509"/>
        <end position="525"/>
    </location>
</feature>
<dbReference type="Proteomes" id="UP000614601">
    <property type="component" value="Unassembled WGS sequence"/>
</dbReference>
<feature type="compositionally biased region" description="Polar residues" evidence="1">
    <location>
        <begin position="53"/>
        <end position="63"/>
    </location>
</feature>
<evidence type="ECO:0000313" key="3">
    <source>
        <dbReference type="Proteomes" id="UP000614601"/>
    </source>
</evidence>
<feature type="compositionally biased region" description="Basic and acidic residues" evidence="1">
    <location>
        <begin position="104"/>
        <end position="113"/>
    </location>
</feature>
<name>A0A811JSV8_9BILA</name>
<dbReference type="EMBL" id="CAJFDH010000001">
    <property type="protein sequence ID" value="CAD5206329.1"/>
    <property type="molecule type" value="Genomic_DNA"/>
</dbReference>